<evidence type="ECO:0000256" key="1">
    <source>
        <dbReference type="ARBA" id="ARBA00009995"/>
    </source>
</evidence>
<dbReference type="EC" id="2.4.1.17" evidence="5"/>
<dbReference type="SUPFAM" id="SSF53756">
    <property type="entry name" value="UDP-Glycosyltransferase/glycogen phosphorylase"/>
    <property type="match status" value="1"/>
</dbReference>
<gene>
    <name evidence="6" type="ORF">HOLleu_04268</name>
</gene>
<evidence type="ECO:0000256" key="4">
    <source>
        <dbReference type="RuleBase" id="RU003718"/>
    </source>
</evidence>
<reference evidence="6" key="1">
    <citation type="submission" date="2021-10" db="EMBL/GenBank/DDBJ databases">
        <title>Tropical sea cucumber genome reveals ecological adaptation and Cuvierian tubules defense mechanism.</title>
        <authorList>
            <person name="Chen T."/>
        </authorList>
    </citation>
    <scope>NUCLEOTIDE SEQUENCE</scope>
    <source>
        <strain evidence="6">Nanhai2018</strain>
        <tissue evidence="6">Muscle</tissue>
    </source>
</reference>
<dbReference type="EMBL" id="JAIZAY010000001">
    <property type="protein sequence ID" value="KAJ8050893.1"/>
    <property type="molecule type" value="Genomic_DNA"/>
</dbReference>
<dbReference type="CDD" id="cd03784">
    <property type="entry name" value="GT1_Gtf-like"/>
    <property type="match status" value="1"/>
</dbReference>
<sequence length="238" mass="27336">MFMQSSNDQGVILYSLGTYLTHLPDEFVRIFRQVFAMFRHNVIWQWKGEEFPSNITQNIQMMKWIPQNDLLGHNKTRLLICHGGNNGLHEAIYHAVPLLVIPLGGDQYDVAQKVVEKGIGLRLDVTSVTVDSLYSAINTLLSDTRYQTNVNKLSTLFRDRPQSPRQKAAYWIEHILKYGSGHLHSASRDLNLWQKNLIDVFALILLLTCLSIAGSILIFKHMFKVSRRLFLAEKKKAQ</sequence>
<dbReference type="GO" id="GO:0015020">
    <property type="term" value="F:glucuronosyltransferase activity"/>
    <property type="evidence" value="ECO:0007669"/>
    <property type="project" value="UniProtKB-EC"/>
</dbReference>
<evidence type="ECO:0000313" key="6">
    <source>
        <dbReference type="EMBL" id="KAJ8050893.1"/>
    </source>
</evidence>
<dbReference type="Proteomes" id="UP001152320">
    <property type="component" value="Chromosome 1"/>
</dbReference>
<protein>
    <recommendedName>
        <fullName evidence="5">UDP-glucuronosyltransferase</fullName>
        <ecNumber evidence="5">2.4.1.17</ecNumber>
    </recommendedName>
</protein>
<evidence type="ECO:0000256" key="5">
    <source>
        <dbReference type="RuleBase" id="RU362059"/>
    </source>
</evidence>
<keyword evidence="5" id="KW-0812">Transmembrane</keyword>
<feature type="transmembrane region" description="Helical" evidence="5">
    <location>
        <begin position="200"/>
        <end position="219"/>
    </location>
</feature>
<comment type="similarity">
    <text evidence="1 4">Belongs to the UDP-glycosyltransferase family.</text>
</comment>
<dbReference type="OrthoDB" id="5835829at2759"/>
<keyword evidence="2 4" id="KW-0328">Glycosyltransferase</keyword>
<dbReference type="InterPro" id="IPR002213">
    <property type="entry name" value="UDP_glucos_trans"/>
</dbReference>
<dbReference type="PANTHER" id="PTHR48043">
    <property type="entry name" value="EG:EG0003.4 PROTEIN-RELATED"/>
    <property type="match status" value="1"/>
</dbReference>
<evidence type="ECO:0000256" key="3">
    <source>
        <dbReference type="ARBA" id="ARBA00022679"/>
    </source>
</evidence>
<comment type="catalytic activity">
    <reaction evidence="5">
        <text>glucuronate acceptor + UDP-alpha-D-glucuronate = acceptor beta-D-glucuronoside + UDP + H(+)</text>
        <dbReference type="Rhea" id="RHEA:21032"/>
        <dbReference type="ChEBI" id="CHEBI:15378"/>
        <dbReference type="ChEBI" id="CHEBI:58052"/>
        <dbReference type="ChEBI" id="CHEBI:58223"/>
        <dbReference type="ChEBI" id="CHEBI:132367"/>
        <dbReference type="ChEBI" id="CHEBI:132368"/>
        <dbReference type="EC" id="2.4.1.17"/>
    </reaction>
</comment>
<dbReference type="Gene3D" id="3.40.50.2000">
    <property type="entry name" value="Glycogen Phosphorylase B"/>
    <property type="match status" value="1"/>
</dbReference>
<dbReference type="GO" id="GO:0016020">
    <property type="term" value="C:membrane"/>
    <property type="evidence" value="ECO:0007669"/>
    <property type="project" value="UniProtKB-SubCell"/>
</dbReference>
<evidence type="ECO:0000256" key="2">
    <source>
        <dbReference type="ARBA" id="ARBA00022676"/>
    </source>
</evidence>
<comment type="caution">
    <text evidence="6">The sequence shown here is derived from an EMBL/GenBank/DDBJ whole genome shotgun (WGS) entry which is preliminary data.</text>
</comment>
<dbReference type="InterPro" id="IPR050271">
    <property type="entry name" value="UDP-glycosyltransferase"/>
</dbReference>
<keyword evidence="5" id="KW-0472">Membrane</keyword>
<keyword evidence="5" id="KW-1133">Transmembrane helix</keyword>
<dbReference type="PROSITE" id="PS00375">
    <property type="entry name" value="UDPGT"/>
    <property type="match status" value="1"/>
</dbReference>
<proteinExistence type="inferred from homology"/>
<dbReference type="InterPro" id="IPR035595">
    <property type="entry name" value="UDP_glycos_trans_CS"/>
</dbReference>
<dbReference type="PANTHER" id="PTHR48043:SF145">
    <property type="entry name" value="FI06409P-RELATED"/>
    <property type="match status" value="1"/>
</dbReference>
<keyword evidence="3 4" id="KW-0808">Transferase</keyword>
<comment type="subcellular location">
    <subcellularLocation>
        <location evidence="5">Membrane</location>
        <topology evidence="5">Single-pass membrane protein</topology>
    </subcellularLocation>
</comment>
<dbReference type="FunFam" id="3.40.50.2000:FF:000050">
    <property type="entry name" value="UDP-glucuronosyltransferase"/>
    <property type="match status" value="1"/>
</dbReference>
<keyword evidence="7" id="KW-1185">Reference proteome</keyword>
<accession>A0A9Q1HMA3</accession>
<dbReference type="AlphaFoldDB" id="A0A9Q1HMA3"/>
<organism evidence="6 7">
    <name type="scientific">Holothuria leucospilota</name>
    <name type="common">Black long sea cucumber</name>
    <name type="synonym">Mertensiothuria leucospilota</name>
    <dbReference type="NCBI Taxonomy" id="206669"/>
    <lineage>
        <taxon>Eukaryota</taxon>
        <taxon>Metazoa</taxon>
        <taxon>Echinodermata</taxon>
        <taxon>Eleutherozoa</taxon>
        <taxon>Echinozoa</taxon>
        <taxon>Holothuroidea</taxon>
        <taxon>Aspidochirotacea</taxon>
        <taxon>Aspidochirotida</taxon>
        <taxon>Holothuriidae</taxon>
        <taxon>Holothuria</taxon>
    </lineage>
</organism>
<evidence type="ECO:0000313" key="7">
    <source>
        <dbReference type="Proteomes" id="UP001152320"/>
    </source>
</evidence>
<name>A0A9Q1HMA3_HOLLE</name>
<dbReference type="Pfam" id="PF00201">
    <property type="entry name" value="UDPGT"/>
    <property type="match status" value="1"/>
</dbReference>